<organism evidence="2 3">
    <name type="scientific">Rhodohalobacter sulfatireducens</name>
    <dbReference type="NCBI Taxonomy" id="2911366"/>
    <lineage>
        <taxon>Bacteria</taxon>
        <taxon>Pseudomonadati</taxon>
        <taxon>Balneolota</taxon>
        <taxon>Balneolia</taxon>
        <taxon>Balneolales</taxon>
        <taxon>Balneolaceae</taxon>
        <taxon>Rhodohalobacter</taxon>
    </lineage>
</organism>
<name>A0ABS9KAV4_9BACT</name>
<evidence type="ECO:0000313" key="3">
    <source>
        <dbReference type="Proteomes" id="UP001165366"/>
    </source>
</evidence>
<accession>A0ABS9KAV4</accession>
<dbReference type="Proteomes" id="UP001165366">
    <property type="component" value="Unassembled WGS sequence"/>
</dbReference>
<dbReference type="EMBL" id="JAKLWS010000004">
    <property type="protein sequence ID" value="MCG2587983.1"/>
    <property type="molecule type" value="Genomic_DNA"/>
</dbReference>
<dbReference type="PANTHER" id="PTHR47199">
    <property type="entry name" value="PHOTOSYSTEM II STABILITY/ASSEMBLY FACTOR HCF136, CHLOROPLASTIC"/>
    <property type="match status" value="1"/>
</dbReference>
<evidence type="ECO:0000313" key="2">
    <source>
        <dbReference type="EMBL" id="MCG2587983.1"/>
    </source>
</evidence>
<feature type="domain" description="Bacterial repeat" evidence="1">
    <location>
        <begin position="123"/>
        <end position="190"/>
    </location>
</feature>
<gene>
    <name evidence="2" type="ORF">L6773_05370</name>
</gene>
<evidence type="ECO:0000259" key="1">
    <source>
        <dbReference type="Pfam" id="PF18998"/>
    </source>
</evidence>
<keyword evidence="3" id="KW-1185">Reference proteome</keyword>
<reference evidence="2" key="2">
    <citation type="submission" date="2024-05" db="EMBL/GenBank/DDBJ databases">
        <title>Rhodohalobacter halophilus gen. nov., sp. nov., a moderately halophilic member of the family Balneolaceae.</title>
        <authorList>
            <person name="Xia J."/>
        </authorList>
    </citation>
    <scope>NUCLEOTIDE SEQUENCE</scope>
    <source>
        <strain evidence="2">WB101</strain>
    </source>
</reference>
<dbReference type="InterPro" id="IPR036278">
    <property type="entry name" value="Sialidase_sf"/>
</dbReference>
<dbReference type="PROSITE" id="PS51257">
    <property type="entry name" value="PROKAR_LIPOPROTEIN"/>
    <property type="match status" value="1"/>
</dbReference>
<dbReference type="SUPFAM" id="SSF50939">
    <property type="entry name" value="Sialidases"/>
    <property type="match status" value="1"/>
</dbReference>
<sequence length="507" mass="56303">MSQLKNRSNHLLQKNATCIVLVCILACLILSCSPDSSSSVSEEETHSLSVEIKGQGEVKESQLSSKLTEYAEGSMVELMAVPAEQWEFIRWEGGVEGADNPKSISISNNISVTAIFQHEDVKVEIEGEGDVDVEILDENGKMKHADRRVRLTATPEDGWQFVSWEGDVNGTENPVEVSFEDEVNADAVFVSGSGKWVIENSVTEHVTSSFFLNKNEGWITTINPDAGENEYSIYHTDNGGYGWNHQFTNKEWQFTDIMFVDKNIGWAVGGGNADTDHFNSGVIFYTDNGGQTWREQYTVDRSCACYITALNQNKIFVSGYDDEDLKETENDGLLLRSINGGQNWEEIELFGENHPDGWVTLGEVEESGPSTLWVPGAPQTFRSENAGINWKQASESYYLVDFVNSSTGWGFNRNGMYKTNDGGKNWSLQTDLSQFGGSFDMQFINSSLGWIGANQGIFMTTNGGASWSRQNVINGDDSVITAQIQIIDSQTVYAVGVYGEFLRYLPR</sequence>
<feature type="domain" description="Bacterial repeat" evidence="1">
    <location>
        <begin position="53"/>
        <end position="118"/>
    </location>
</feature>
<dbReference type="Pfam" id="PF18998">
    <property type="entry name" value="Flg_new_2"/>
    <property type="match status" value="2"/>
</dbReference>
<dbReference type="InterPro" id="IPR044060">
    <property type="entry name" value="Bacterial_rp_domain"/>
</dbReference>
<dbReference type="InterPro" id="IPR015943">
    <property type="entry name" value="WD40/YVTN_repeat-like_dom_sf"/>
</dbReference>
<comment type="caution">
    <text evidence="2">The sequence shown here is derived from an EMBL/GenBank/DDBJ whole genome shotgun (WGS) entry which is preliminary data.</text>
</comment>
<dbReference type="PANTHER" id="PTHR47199:SF2">
    <property type="entry name" value="PHOTOSYSTEM II STABILITY_ASSEMBLY FACTOR HCF136, CHLOROPLASTIC"/>
    <property type="match status" value="1"/>
</dbReference>
<dbReference type="Gene3D" id="2.130.10.10">
    <property type="entry name" value="YVTN repeat-like/Quinoprotein amine dehydrogenase"/>
    <property type="match status" value="1"/>
</dbReference>
<reference evidence="2" key="1">
    <citation type="submission" date="2022-01" db="EMBL/GenBank/DDBJ databases">
        <authorList>
            <person name="Wang Y."/>
        </authorList>
    </citation>
    <scope>NUCLEOTIDE SEQUENCE</scope>
    <source>
        <strain evidence="2">WB101</strain>
    </source>
</reference>
<protein>
    <recommendedName>
        <fullName evidence="1">Bacterial repeat domain-containing protein</fullName>
    </recommendedName>
</protein>
<proteinExistence type="predicted"/>
<dbReference type="RefSeq" id="WP_237852827.1">
    <property type="nucleotide sequence ID" value="NZ_JAKLWS010000004.1"/>
</dbReference>